<dbReference type="EMBL" id="CAJRAY010000002">
    <property type="protein sequence ID" value="CAG5076724.1"/>
    <property type="molecule type" value="Genomic_DNA"/>
</dbReference>
<dbReference type="InterPro" id="IPR001387">
    <property type="entry name" value="Cro/C1-type_HTH"/>
</dbReference>
<feature type="compositionally biased region" description="Basic and acidic residues" evidence="1">
    <location>
        <begin position="51"/>
        <end position="65"/>
    </location>
</feature>
<dbReference type="PROSITE" id="PS50943">
    <property type="entry name" value="HTH_CROC1"/>
    <property type="match status" value="1"/>
</dbReference>
<name>A0ABM8UZG6_THEXY</name>
<feature type="compositionally biased region" description="Basic and acidic residues" evidence="1">
    <location>
        <begin position="75"/>
        <end position="86"/>
    </location>
</feature>
<sequence length="86" mass="9339">MPGPLPISPDTAIKLSKYLGVPLEHLMHMPRHILLQKLAEMAAKEQAQNQENDRGQASDRTEDPKSGPPAGRNSEASDKPGGDESR</sequence>
<dbReference type="RefSeq" id="WP_213483090.1">
    <property type="nucleotide sequence ID" value="NZ_CAJRAY010000002.1"/>
</dbReference>
<feature type="domain" description="HTH cro/C1-type" evidence="2">
    <location>
        <begin position="7"/>
        <end position="26"/>
    </location>
</feature>
<comment type="caution">
    <text evidence="3">The sequence shown here is derived from an EMBL/GenBank/DDBJ whole genome shotgun (WGS) entry which is preliminary data.</text>
</comment>
<accession>A0ABM8UZG6</accession>
<evidence type="ECO:0000313" key="4">
    <source>
        <dbReference type="Proteomes" id="UP000681526"/>
    </source>
</evidence>
<proteinExistence type="predicted"/>
<gene>
    <name evidence="3" type="primary">txxe 603</name>
    <name evidence="3" type="ORF">TXXE_00900</name>
</gene>
<dbReference type="Proteomes" id="UP000681526">
    <property type="component" value="Unassembled WGS sequence"/>
</dbReference>
<feature type="region of interest" description="Disordered" evidence="1">
    <location>
        <begin position="40"/>
        <end position="86"/>
    </location>
</feature>
<evidence type="ECO:0000313" key="3">
    <source>
        <dbReference type="EMBL" id="CAG5076724.1"/>
    </source>
</evidence>
<reference evidence="3 4" key="1">
    <citation type="submission" date="2021-04" db="EMBL/GenBank/DDBJ databases">
        <authorList>
            <person name="Rakotoarivonina H."/>
        </authorList>
    </citation>
    <scope>NUCLEOTIDE SEQUENCE [LARGE SCALE GENOMIC DNA]</scope>
    <source>
        <strain evidence="3 4">XE</strain>
    </source>
</reference>
<protein>
    <recommendedName>
        <fullName evidence="2">HTH cro/C1-type domain-containing protein</fullName>
    </recommendedName>
</protein>
<keyword evidence="4" id="KW-1185">Reference proteome</keyword>
<evidence type="ECO:0000256" key="1">
    <source>
        <dbReference type="SAM" id="MobiDB-lite"/>
    </source>
</evidence>
<dbReference type="InterPro" id="IPR025550">
    <property type="entry name" value="YycC"/>
</dbReference>
<evidence type="ECO:0000259" key="2">
    <source>
        <dbReference type="PROSITE" id="PS50943"/>
    </source>
</evidence>
<organism evidence="3 4">
    <name type="scientific">Thermobacillus xylanilyticus</name>
    <dbReference type="NCBI Taxonomy" id="76633"/>
    <lineage>
        <taxon>Bacteria</taxon>
        <taxon>Bacillati</taxon>
        <taxon>Bacillota</taxon>
        <taxon>Bacilli</taxon>
        <taxon>Bacillales</taxon>
        <taxon>Paenibacillaceae</taxon>
        <taxon>Thermobacillus</taxon>
    </lineage>
</organism>
<dbReference type="Pfam" id="PF14174">
    <property type="entry name" value="YycC"/>
    <property type="match status" value="1"/>
</dbReference>